<dbReference type="InterPro" id="IPR036390">
    <property type="entry name" value="WH_DNA-bd_sf"/>
</dbReference>
<dbReference type="SUPFAM" id="SSF46785">
    <property type="entry name" value="Winged helix' DNA-binding domain"/>
    <property type="match status" value="1"/>
</dbReference>
<dbReference type="RefSeq" id="WP_203528295.1">
    <property type="nucleotide sequence ID" value="NZ_CP083370.1"/>
</dbReference>
<protein>
    <submittedName>
        <fullName evidence="6">LysR family transcriptional regulator</fullName>
    </submittedName>
</protein>
<dbReference type="GO" id="GO:0006351">
    <property type="term" value="P:DNA-templated transcription"/>
    <property type="evidence" value="ECO:0007669"/>
    <property type="project" value="TreeGrafter"/>
</dbReference>
<dbReference type="InterPro" id="IPR000847">
    <property type="entry name" value="LysR_HTH_N"/>
</dbReference>
<keyword evidence="3" id="KW-0238">DNA-binding</keyword>
<keyword evidence="4" id="KW-0804">Transcription</keyword>
<dbReference type="GO" id="GO:0003700">
    <property type="term" value="F:DNA-binding transcription factor activity"/>
    <property type="evidence" value="ECO:0007669"/>
    <property type="project" value="InterPro"/>
</dbReference>
<keyword evidence="2" id="KW-0805">Transcription regulation</keyword>
<reference evidence="6 7" key="1">
    <citation type="submission" date="2020-01" db="EMBL/GenBank/DDBJ databases">
        <title>Draft genome assembly of Ensifer adhaerens T173.</title>
        <authorList>
            <person name="Craig J.E."/>
            <person name="Stinchcombe J.R."/>
        </authorList>
    </citation>
    <scope>NUCLEOTIDE SEQUENCE [LARGE SCALE GENOMIC DNA]</scope>
    <source>
        <strain evidence="6 7">T173</strain>
    </source>
</reference>
<dbReference type="CDD" id="cd08422">
    <property type="entry name" value="PBP2_CrgA_like"/>
    <property type="match status" value="1"/>
</dbReference>
<dbReference type="AlphaFoldDB" id="A0AAW4FNA8"/>
<evidence type="ECO:0000313" key="7">
    <source>
        <dbReference type="Proteomes" id="UP000744980"/>
    </source>
</evidence>
<gene>
    <name evidence="6" type="ORF">GFB56_16700</name>
</gene>
<dbReference type="EMBL" id="WXFA01000009">
    <property type="protein sequence ID" value="MBM3092440.1"/>
    <property type="molecule type" value="Genomic_DNA"/>
</dbReference>
<dbReference type="Pfam" id="PF00126">
    <property type="entry name" value="HTH_1"/>
    <property type="match status" value="1"/>
</dbReference>
<evidence type="ECO:0000256" key="3">
    <source>
        <dbReference type="ARBA" id="ARBA00023125"/>
    </source>
</evidence>
<dbReference type="SUPFAM" id="SSF53850">
    <property type="entry name" value="Periplasmic binding protein-like II"/>
    <property type="match status" value="1"/>
</dbReference>
<dbReference type="PANTHER" id="PTHR30537:SF58">
    <property type="entry name" value="HTH-TYPE TRANSCRIPTIONAL REGULATOR PERR"/>
    <property type="match status" value="1"/>
</dbReference>
<dbReference type="PANTHER" id="PTHR30537">
    <property type="entry name" value="HTH-TYPE TRANSCRIPTIONAL REGULATOR"/>
    <property type="match status" value="1"/>
</dbReference>
<dbReference type="InterPro" id="IPR005119">
    <property type="entry name" value="LysR_subst-bd"/>
</dbReference>
<dbReference type="GO" id="GO:0043565">
    <property type="term" value="F:sequence-specific DNA binding"/>
    <property type="evidence" value="ECO:0007669"/>
    <property type="project" value="TreeGrafter"/>
</dbReference>
<dbReference type="InterPro" id="IPR036388">
    <property type="entry name" value="WH-like_DNA-bd_sf"/>
</dbReference>
<comment type="caution">
    <text evidence="6">The sequence shown here is derived from an EMBL/GenBank/DDBJ whole genome shotgun (WGS) entry which is preliminary data.</text>
</comment>
<comment type="similarity">
    <text evidence="1">Belongs to the LysR transcriptional regulatory family.</text>
</comment>
<name>A0AAW4FNA8_9HYPH</name>
<evidence type="ECO:0000256" key="4">
    <source>
        <dbReference type="ARBA" id="ARBA00023163"/>
    </source>
</evidence>
<evidence type="ECO:0000256" key="1">
    <source>
        <dbReference type="ARBA" id="ARBA00009437"/>
    </source>
</evidence>
<proteinExistence type="inferred from homology"/>
<dbReference type="Pfam" id="PF03466">
    <property type="entry name" value="LysR_substrate"/>
    <property type="match status" value="1"/>
</dbReference>
<keyword evidence="7" id="KW-1185">Reference proteome</keyword>
<dbReference type="PROSITE" id="PS50931">
    <property type="entry name" value="HTH_LYSR"/>
    <property type="match status" value="1"/>
</dbReference>
<evidence type="ECO:0000313" key="6">
    <source>
        <dbReference type="EMBL" id="MBM3092440.1"/>
    </source>
</evidence>
<dbReference type="InterPro" id="IPR058163">
    <property type="entry name" value="LysR-type_TF_proteobact-type"/>
</dbReference>
<dbReference type="Proteomes" id="UP000744980">
    <property type="component" value="Unassembled WGS sequence"/>
</dbReference>
<accession>A0AAW4FNA8</accession>
<dbReference type="Gene3D" id="1.10.10.10">
    <property type="entry name" value="Winged helix-like DNA-binding domain superfamily/Winged helix DNA-binding domain"/>
    <property type="match status" value="1"/>
</dbReference>
<evidence type="ECO:0000256" key="2">
    <source>
        <dbReference type="ARBA" id="ARBA00023015"/>
    </source>
</evidence>
<dbReference type="Gene3D" id="3.40.190.290">
    <property type="match status" value="1"/>
</dbReference>
<organism evidence="6 7">
    <name type="scientific">Ensifer canadensis</name>
    <dbReference type="NCBI Taxonomy" id="555315"/>
    <lineage>
        <taxon>Bacteria</taxon>
        <taxon>Pseudomonadati</taxon>
        <taxon>Pseudomonadota</taxon>
        <taxon>Alphaproteobacteria</taxon>
        <taxon>Hyphomicrobiales</taxon>
        <taxon>Rhizobiaceae</taxon>
        <taxon>Sinorhizobium/Ensifer group</taxon>
        <taxon>Ensifer</taxon>
    </lineage>
</organism>
<evidence type="ECO:0000259" key="5">
    <source>
        <dbReference type="PROSITE" id="PS50931"/>
    </source>
</evidence>
<sequence>MDLVEAMRVAVSVAQRKSFISASRDLDLSAPSVSRIVADLEADLGVRLFNRTTRQLSLTDAGMEFVQKSAGLLEELDHMRGAIRDRNAAPRGQLRISCVTAFGNECLAPAMPEFSRRYPELDISIDIGNRFVDLIRDHFDVAVRVGPLRDSSLIAQKISAQRIVFVAAPSFCQRYGTPKTVDELGSLPSVTQVSGEWGRTHRFSHHGKIVDFEVPQHVSMNSARAVRNACITGWGYSLLPDFMVANDIEEHRLVHLLPDHEPVEQPILAFYAQRQYTPEKVRVFVDYLIEAFNPKNALALG</sequence>
<feature type="domain" description="HTH lysR-type" evidence="5">
    <location>
        <begin position="1"/>
        <end position="59"/>
    </location>
</feature>
<dbReference type="FunFam" id="1.10.10.10:FF:000001">
    <property type="entry name" value="LysR family transcriptional regulator"/>
    <property type="match status" value="1"/>
</dbReference>